<keyword evidence="2" id="KW-0560">Oxidoreductase</keyword>
<evidence type="ECO:0000259" key="3">
    <source>
        <dbReference type="SMART" id="SM00829"/>
    </source>
</evidence>
<dbReference type="SMART" id="SM00829">
    <property type="entry name" value="PKS_ER"/>
    <property type="match status" value="1"/>
</dbReference>
<sequence>MNKDSIVFNEFGRPADVLSLEKMPLTVPKKDEIVVKIHLSPINPSDLIPVSGAYRHRIELPGVPGYEGIGIVTQTGDGVPDALLGRRVLPLRGEGTWQTFVTTKAAHAVLVPDDIDDVTAACMYINPVTAWVICTETLKLSEGDVLAVNACSSFIGRIFAQLSRILKFTLIALVRDDKYKETLTSLGASYVLNTSTENVNETICEVTNRSGADAVIDCVGGEDGTELAFSLKPDGRFLSLGLLSGHQVDWQRLYSEGIEVSLFHLRHWNKDITVEKWQRTFKILISLVSEGKLDLKNTDKIFDAAEVSQVLQYIEKRENRGKVFLSFS</sequence>
<dbReference type="InterPro" id="IPR013149">
    <property type="entry name" value="ADH-like_C"/>
</dbReference>
<dbReference type="Proteomes" id="UP001597519">
    <property type="component" value="Unassembled WGS sequence"/>
</dbReference>
<organism evidence="4 5">
    <name type="scientific">Corticicoccus populi</name>
    <dbReference type="NCBI Taxonomy" id="1812821"/>
    <lineage>
        <taxon>Bacteria</taxon>
        <taxon>Bacillati</taxon>
        <taxon>Bacillota</taxon>
        <taxon>Bacilli</taxon>
        <taxon>Bacillales</taxon>
        <taxon>Staphylococcaceae</taxon>
        <taxon>Corticicoccus</taxon>
    </lineage>
</organism>
<dbReference type="PANTHER" id="PTHR48106:SF2">
    <property type="entry name" value="ZN2+-BINDING DEHYDROGENASE"/>
    <property type="match status" value="1"/>
</dbReference>
<dbReference type="InterPro" id="IPR020843">
    <property type="entry name" value="ER"/>
</dbReference>
<dbReference type="InterPro" id="IPR011032">
    <property type="entry name" value="GroES-like_sf"/>
</dbReference>
<dbReference type="SUPFAM" id="SSF51735">
    <property type="entry name" value="NAD(P)-binding Rossmann-fold domains"/>
    <property type="match status" value="1"/>
</dbReference>
<keyword evidence="5" id="KW-1185">Reference proteome</keyword>
<dbReference type="RefSeq" id="WP_377770832.1">
    <property type="nucleotide sequence ID" value="NZ_JBHUOQ010000001.1"/>
</dbReference>
<dbReference type="Gene3D" id="3.40.50.720">
    <property type="entry name" value="NAD(P)-binding Rossmann-like Domain"/>
    <property type="match status" value="1"/>
</dbReference>
<evidence type="ECO:0000256" key="1">
    <source>
        <dbReference type="ARBA" id="ARBA00022857"/>
    </source>
</evidence>
<dbReference type="CDD" id="cd05282">
    <property type="entry name" value="ETR_like"/>
    <property type="match status" value="1"/>
</dbReference>
<name>A0ABW5WT02_9STAP</name>
<dbReference type="PANTHER" id="PTHR48106">
    <property type="entry name" value="QUINONE OXIDOREDUCTASE PIG3-RELATED"/>
    <property type="match status" value="1"/>
</dbReference>
<protein>
    <submittedName>
        <fullName evidence="4">Zinc-dependent alcohol dehydrogenase family protein</fullName>
    </submittedName>
</protein>
<keyword evidence="1" id="KW-0521">NADP</keyword>
<evidence type="ECO:0000313" key="4">
    <source>
        <dbReference type="EMBL" id="MFD2829118.1"/>
    </source>
</evidence>
<proteinExistence type="predicted"/>
<dbReference type="EMBL" id="JBHUOQ010000001">
    <property type="protein sequence ID" value="MFD2829118.1"/>
    <property type="molecule type" value="Genomic_DNA"/>
</dbReference>
<accession>A0ABW5WT02</accession>
<dbReference type="InterPro" id="IPR036291">
    <property type="entry name" value="NAD(P)-bd_dom_sf"/>
</dbReference>
<dbReference type="Pfam" id="PF00107">
    <property type="entry name" value="ADH_zinc_N"/>
    <property type="match status" value="1"/>
</dbReference>
<feature type="domain" description="Enoyl reductase (ER)" evidence="3">
    <location>
        <begin position="13"/>
        <end position="325"/>
    </location>
</feature>
<dbReference type="Gene3D" id="3.90.180.10">
    <property type="entry name" value="Medium-chain alcohol dehydrogenases, catalytic domain"/>
    <property type="match status" value="1"/>
</dbReference>
<evidence type="ECO:0000313" key="5">
    <source>
        <dbReference type="Proteomes" id="UP001597519"/>
    </source>
</evidence>
<evidence type="ECO:0000256" key="2">
    <source>
        <dbReference type="ARBA" id="ARBA00023002"/>
    </source>
</evidence>
<dbReference type="InterPro" id="IPR013154">
    <property type="entry name" value="ADH-like_N"/>
</dbReference>
<gene>
    <name evidence="4" type="ORF">ACFSX4_01475</name>
</gene>
<dbReference type="SUPFAM" id="SSF50129">
    <property type="entry name" value="GroES-like"/>
    <property type="match status" value="1"/>
</dbReference>
<reference evidence="5" key="1">
    <citation type="journal article" date="2019" name="Int. J. Syst. Evol. Microbiol.">
        <title>The Global Catalogue of Microorganisms (GCM) 10K type strain sequencing project: providing services to taxonomists for standard genome sequencing and annotation.</title>
        <authorList>
            <consortium name="The Broad Institute Genomics Platform"/>
            <consortium name="The Broad Institute Genome Sequencing Center for Infectious Disease"/>
            <person name="Wu L."/>
            <person name="Ma J."/>
        </authorList>
    </citation>
    <scope>NUCLEOTIDE SEQUENCE [LARGE SCALE GENOMIC DNA]</scope>
    <source>
        <strain evidence="5">KCTC 33575</strain>
    </source>
</reference>
<comment type="caution">
    <text evidence="4">The sequence shown here is derived from an EMBL/GenBank/DDBJ whole genome shotgun (WGS) entry which is preliminary data.</text>
</comment>
<dbReference type="Pfam" id="PF08240">
    <property type="entry name" value="ADH_N"/>
    <property type="match status" value="1"/>
</dbReference>